<evidence type="ECO:0000259" key="8">
    <source>
        <dbReference type="PROSITE" id="PS50923"/>
    </source>
</evidence>
<evidence type="ECO:0000256" key="7">
    <source>
        <dbReference type="SAM" id="SignalP"/>
    </source>
</evidence>
<feature type="region of interest" description="Disordered" evidence="6">
    <location>
        <begin position="212"/>
        <end position="283"/>
    </location>
</feature>
<reference evidence="10 11" key="1">
    <citation type="submission" date="2025-05" db="UniProtKB">
        <authorList>
            <consortium name="RefSeq"/>
        </authorList>
    </citation>
    <scope>IDENTIFICATION</scope>
</reference>
<dbReference type="InterPro" id="IPR000436">
    <property type="entry name" value="Sushi_SCR_CCP_dom"/>
</dbReference>
<name>A0ABM3EHC4_SALSA</name>
<dbReference type="Pfam" id="PF00084">
    <property type="entry name" value="Sushi"/>
    <property type="match status" value="13"/>
</dbReference>
<feature type="chain" id="PRO_5045024373" evidence="7">
    <location>
        <begin position="30"/>
        <end position="1299"/>
    </location>
</feature>
<feature type="domain" description="Sushi" evidence="8">
    <location>
        <begin position="903"/>
        <end position="962"/>
    </location>
</feature>
<gene>
    <name evidence="10 11" type="primary">LOC106598656</name>
</gene>
<dbReference type="SUPFAM" id="SSF57535">
    <property type="entry name" value="Complement control module/SCR domain"/>
    <property type="match status" value="13"/>
</dbReference>
<feature type="compositionally biased region" description="Low complexity" evidence="6">
    <location>
        <begin position="545"/>
        <end position="586"/>
    </location>
</feature>
<keyword evidence="3 7" id="KW-0732">Signal</keyword>
<evidence type="ECO:0000256" key="6">
    <source>
        <dbReference type="SAM" id="MobiDB-lite"/>
    </source>
</evidence>
<feature type="compositionally biased region" description="Low complexity" evidence="6">
    <location>
        <begin position="856"/>
        <end position="897"/>
    </location>
</feature>
<evidence type="ECO:0000256" key="1">
    <source>
        <dbReference type="ARBA" id="ARBA00004328"/>
    </source>
</evidence>
<keyword evidence="2 5" id="KW-0768">Sushi</keyword>
<evidence type="ECO:0000313" key="11">
    <source>
        <dbReference type="RefSeq" id="XP_045570458.1"/>
    </source>
</evidence>
<dbReference type="RefSeq" id="XP_045570458.1">
    <property type="nucleotide sequence ID" value="XM_045714502.1"/>
</dbReference>
<dbReference type="InterPro" id="IPR035976">
    <property type="entry name" value="Sushi/SCR/CCP_sf"/>
</dbReference>
<dbReference type="Gene3D" id="2.10.70.10">
    <property type="entry name" value="Complement Module, domain 1"/>
    <property type="match status" value="13"/>
</dbReference>
<feature type="disulfide bond" evidence="5">
    <location>
        <begin position="97"/>
        <end position="140"/>
    </location>
</feature>
<feature type="compositionally biased region" description="Low complexity" evidence="6">
    <location>
        <begin position="1113"/>
        <end position="1138"/>
    </location>
</feature>
<feature type="region of interest" description="Disordered" evidence="6">
    <location>
        <begin position="763"/>
        <end position="905"/>
    </location>
</feature>
<evidence type="ECO:0000256" key="4">
    <source>
        <dbReference type="ARBA" id="ARBA00023157"/>
    </source>
</evidence>
<feature type="domain" description="Sushi" evidence="8">
    <location>
        <begin position="964"/>
        <end position="1022"/>
    </location>
</feature>
<feature type="domain" description="Sushi" evidence="8">
    <location>
        <begin position="342"/>
        <end position="400"/>
    </location>
</feature>
<dbReference type="InterPro" id="IPR051503">
    <property type="entry name" value="ComplSys_Reg/VirEntry_Med"/>
</dbReference>
<dbReference type="PROSITE" id="PS50923">
    <property type="entry name" value="SUSHI"/>
    <property type="match status" value="13"/>
</dbReference>
<dbReference type="SUPFAM" id="SSF69349">
    <property type="entry name" value="Phage fibre proteins"/>
    <property type="match status" value="3"/>
</dbReference>
<feature type="domain" description="Sushi" evidence="8">
    <location>
        <begin position="653"/>
        <end position="711"/>
    </location>
</feature>
<dbReference type="RefSeq" id="XP_045570457.1">
    <property type="nucleotide sequence ID" value="XM_045714501.1"/>
</dbReference>
<feature type="domain" description="Sushi" evidence="8">
    <location>
        <begin position="281"/>
        <end position="340"/>
    </location>
</feature>
<organism evidence="9 11">
    <name type="scientific">Salmo salar</name>
    <name type="common">Atlantic salmon</name>
    <dbReference type="NCBI Taxonomy" id="8030"/>
    <lineage>
        <taxon>Eukaryota</taxon>
        <taxon>Metazoa</taxon>
        <taxon>Chordata</taxon>
        <taxon>Craniata</taxon>
        <taxon>Vertebrata</taxon>
        <taxon>Euteleostomi</taxon>
        <taxon>Actinopterygii</taxon>
        <taxon>Neopterygii</taxon>
        <taxon>Teleostei</taxon>
        <taxon>Protacanthopterygii</taxon>
        <taxon>Salmoniformes</taxon>
        <taxon>Salmonidae</taxon>
        <taxon>Salmoninae</taxon>
        <taxon>Salmo</taxon>
    </lineage>
</organism>
<feature type="domain" description="Sushi" evidence="8">
    <location>
        <begin position="714"/>
        <end position="773"/>
    </location>
</feature>
<accession>A0ABM3EHC4</accession>
<dbReference type="CDD" id="cd00033">
    <property type="entry name" value="CCP"/>
    <property type="match status" value="5"/>
</dbReference>
<comment type="subcellular location">
    <subcellularLocation>
        <location evidence="1">Virion</location>
    </subcellularLocation>
</comment>
<feature type="domain" description="Sushi" evidence="8">
    <location>
        <begin position="403"/>
        <end position="462"/>
    </location>
</feature>
<dbReference type="GeneID" id="106598656"/>
<feature type="domain" description="Sushi" evidence="8">
    <location>
        <begin position="1224"/>
        <end position="1280"/>
    </location>
</feature>
<evidence type="ECO:0000313" key="9">
    <source>
        <dbReference type="Proteomes" id="UP001652741"/>
    </source>
</evidence>
<feature type="signal peptide" evidence="7">
    <location>
        <begin position="1"/>
        <end position="29"/>
    </location>
</feature>
<feature type="compositionally biased region" description="Low complexity" evidence="6">
    <location>
        <begin position="802"/>
        <end position="843"/>
    </location>
</feature>
<evidence type="ECO:0000313" key="10">
    <source>
        <dbReference type="RefSeq" id="XP_045570457.1"/>
    </source>
</evidence>
<feature type="domain" description="Sushi" evidence="8">
    <location>
        <begin position="95"/>
        <end position="153"/>
    </location>
</feature>
<feature type="region of interest" description="Disordered" evidence="6">
    <location>
        <begin position="1074"/>
        <end position="1238"/>
    </location>
</feature>
<sequence length="1299" mass="140196">MGYLFCREMREPKCLFFVLLIWCLGTVHAQDSQRSCLKPKLDRGYFDLDEETYPHGTKLYYACDKGWKPVVEGWWGMVKCENRKWSHIPQCIDENNCIPPDNPNAKEKPLNVNGWYPNGKTVWFDCDLTHEIKGSPSAKCENGSWRELPLCVEKYDLCRKPPPVVTNAVIIHKYQDKFPEGFKLNYTCQDSYTLEGTDSTVCQSGGWTKGPTCIETPSPTEWPSTGDGGSSTSSDRGNGGTSSGGDRSTSSGGDRSTSSGGDRSTSSGGDRSTSSAQDSQRSCLKPKLDRGYFDLDEETYPHGTKLYYACDKGWKPVVEGWWGMVKCENRKWSHIPQCIDENNCIPPDNPNAKEKPLNVNGWYPNGKTVWFDCDLTHEIKGSPSAKCENGSWRELPLCVEKYDLCRKPPPVVTNAVIIHKYQDKFPEGFKLNYTCQDSYTLEGTDSTVCQSGGWTKGPTCIETPSPTEWPSTGDGGSSTSSDRGNGGTSSGGDRSTSSGGDRSTSSGGDRSTSSGGDRSTSSGGDRSRSSGGDRSRSSGGDRSRSSGGDRSTSSGGDRSTSSGGDRSTSSGGDRSTSSGGDRSTSSAQDSQRSCLKPKLDRGYFDLDEETYPHGTKLYYACDKGWKPVVEGWWGMVKCENRKWSHIPQCIDENNCIPPDNPNAKEKPLNVNGWYPNGKTVWFDCDLTHEIKGSPSAKCENGSWRELPLCVEKYDLCRKPPPVVTNAVIIHKYQDKFPEGFKLNYTCQDSYTLEGTDSTVCQSGGWTKGPTCIETPSPTEWPSTGDGGSSTSSDRGNGGTSSGGDRSTSSGGDRSTSSGGDRSTSSGGDRSTSSGGDRSTSSGGDRSRSSGGDRSRSSGGDRSTSSGGDRSTSSGGDRSTSSGGDRSTSSGGDRSTSSAQDSQRSCLKPKLDRGYFDLDEETYPHGTKLYYACDKGWKPVVEGWWGMVKCENRKWSHIPQCIDENNCIPPDNPNAKEKPLNVNGWYPNGKTVWFDCDLTHEIKGSPSAKCENGSWRELPLCVEKYDLCRKPPPVVTNAVIIHKYQDKFPEGFKLNYTCQDSYTLEGTDSTVCQSGGWTKGPTCIETPSPTEWPSTGDGGSSTSSDRGNGGTSSGGDRSTSSGGDRSTSSGGDRSTSSGGDRSRSSGGDRSRSSGGDRSRSSGGDRSTSSGGDRSTSSGGDRSTSSGGDRSTSSGGDRSTSSGDEASPNVRPSARPQPSGPFLPVDSCGEKPTVDNGDFISDSDRNRMALTFKCINYYKLVGPEQVMCHSDKTWSKLPICKAPCTVDKRTFYLLDLKKICL</sequence>
<feature type="compositionally biased region" description="Basic and acidic residues" evidence="6">
    <location>
        <begin position="1139"/>
        <end position="1158"/>
    </location>
</feature>
<evidence type="ECO:0000256" key="5">
    <source>
        <dbReference type="PROSITE-ProRule" id="PRU00302"/>
    </source>
</evidence>
<feature type="domain" description="Sushi" evidence="8">
    <location>
        <begin position="34"/>
        <end position="93"/>
    </location>
</feature>
<dbReference type="PANTHER" id="PTHR45785">
    <property type="entry name" value="COMPLEMENT FACTOR H-RELATED"/>
    <property type="match status" value="1"/>
</dbReference>
<feature type="domain" description="Sushi" evidence="8">
    <location>
        <begin position="1025"/>
        <end position="1084"/>
    </location>
</feature>
<feature type="compositionally biased region" description="Basic and acidic residues" evidence="6">
    <location>
        <begin position="844"/>
        <end position="855"/>
    </location>
</feature>
<dbReference type="SMART" id="SM00032">
    <property type="entry name" value="CCP"/>
    <property type="match status" value="13"/>
</dbReference>
<feature type="compositionally biased region" description="Low complexity" evidence="6">
    <location>
        <begin position="1159"/>
        <end position="1202"/>
    </location>
</feature>
<feature type="domain" description="Sushi" evidence="8">
    <location>
        <begin position="156"/>
        <end position="215"/>
    </location>
</feature>
<dbReference type="Proteomes" id="UP001652741">
    <property type="component" value="Chromosome ssa03"/>
</dbReference>
<feature type="disulfide bond" evidence="5">
    <location>
        <begin position="344"/>
        <end position="387"/>
    </location>
</feature>
<feature type="region of interest" description="Disordered" evidence="6">
    <location>
        <begin position="452"/>
        <end position="594"/>
    </location>
</feature>
<feature type="disulfide bond" evidence="5">
    <location>
        <begin position="655"/>
        <end position="698"/>
    </location>
</feature>
<evidence type="ECO:0000256" key="3">
    <source>
        <dbReference type="ARBA" id="ARBA00022729"/>
    </source>
</evidence>
<dbReference type="PANTHER" id="PTHR45785:SF2">
    <property type="entry name" value="COMPLEMENT FACTOR H-RELATED"/>
    <property type="match status" value="1"/>
</dbReference>
<feature type="compositionally biased region" description="Basic and acidic residues" evidence="6">
    <location>
        <begin position="525"/>
        <end position="544"/>
    </location>
</feature>
<comment type="caution">
    <text evidence="5">Lacks conserved residue(s) required for the propagation of feature annotation.</text>
</comment>
<feature type="compositionally biased region" description="Low complexity" evidence="6">
    <location>
        <begin position="244"/>
        <end position="275"/>
    </location>
</feature>
<keyword evidence="9" id="KW-1185">Reference proteome</keyword>
<protein>
    <submittedName>
        <fullName evidence="10 11">Complement factor H-like</fullName>
    </submittedName>
</protein>
<proteinExistence type="predicted"/>
<feature type="disulfide bond" evidence="5">
    <location>
        <begin position="966"/>
        <end position="1009"/>
    </location>
</feature>
<feature type="compositionally biased region" description="Low complexity" evidence="6">
    <location>
        <begin position="491"/>
        <end position="524"/>
    </location>
</feature>
<feature type="domain" description="Sushi" evidence="8">
    <location>
        <begin position="592"/>
        <end position="651"/>
    </location>
</feature>
<evidence type="ECO:0000256" key="2">
    <source>
        <dbReference type="ARBA" id="ARBA00022659"/>
    </source>
</evidence>
<keyword evidence="4 5" id="KW-1015">Disulfide bond</keyword>